<dbReference type="STRING" id="658187.LDG_8509"/>
<reference evidence="2 3" key="1">
    <citation type="journal article" date="2011" name="BMC Genomics">
        <title>Insight into cross-talk between intra-amoebal pathogens.</title>
        <authorList>
            <person name="Gimenez G."/>
            <person name="Bertelli C."/>
            <person name="Moliner C."/>
            <person name="Robert C."/>
            <person name="Raoult D."/>
            <person name="Fournier P.E."/>
            <person name="Greub G."/>
        </authorList>
    </citation>
    <scope>NUCLEOTIDE SEQUENCE [LARGE SCALE GENOMIC DNA]</scope>
    <source>
        <strain evidence="2 3">LLAP12</strain>
    </source>
</reference>
<gene>
    <name evidence="2" type="ORF">LDG_8509</name>
</gene>
<accession>G9ET79</accession>
<name>G9ET79_9GAMM</name>
<dbReference type="HOGENOM" id="CLU_541632_0_0_6"/>
<protein>
    <submittedName>
        <fullName evidence="2">Uncharacterized protein</fullName>
    </submittedName>
</protein>
<dbReference type="Proteomes" id="UP000002770">
    <property type="component" value="Unassembled WGS sequence"/>
</dbReference>
<dbReference type="RefSeq" id="WP_006872383.1">
    <property type="nucleotide sequence ID" value="NZ_JH413847.1"/>
</dbReference>
<evidence type="ECO:0000256" key="1">
    <source>
        <dbReference type="SAM" id="Phobius"/>
    </source>
</evidence>
<evidence type="ECO:0000313" key="2">
    <source>
        <dbReference type="EMBL" id="EHL29546.1"/>
    </source>
</evidence>
<dbReference type="eggNOG" id="ENOG5030T9W">
    <property type="taxonomic scope" value="Bacteria"/>
</dbReference>
<dbReference type="InParanoid" id="G9ET79"/>
<organism evidence="2 3">
    <name type="scientific">Legionella drancourtii LLAP12</name>
    <dbReference type="NCBI Taxonomy" id="658187"/>
    <lineage>
        <taxon>Bacteria</taxon>
        <taxon>Pseudomonadati</taxon>
        <taxon>Pseudomonadota</taxon>
        <taxon>Gammaproteobacteria</taxon>
        <taxon>Legionellales</taxon>
        <taxon>Legionellaceae</taxon>
        <taxon>Legionella</taxon>
    </lineage>
</organism>
<keyword evidence="1" id="KW-0472">Membrane</keyword>
<feature type="transmembrane region" description="Helical" evidence="1">
    <location>
        <begin position="423"/>
        <end position="447"/>
    </location>
</feature>
<keyword evidence="1" id="KW-1133">Transmembrane helix</keyword>
<dbReference type="AlphaFoldDB" id="G9ET79"/>
<dbReference type="EMBL" id="JH413847">
    <property type="protein sequence ID" value="EHL29546.1"/>
    <property type="molecule type" value="Genomic_DNA"/>
</dbReference>
<feature type="transmembrane region" description="Helical" evidence="1">
    <location>
        <begin position="382"/>
        <end position="403"/>
    </location>
</feature>
<evidence type="ECO:0000313" key="3">
    <source>
        <dbReference type="Proteomes" id="UP000002770"/>
    </source>
</evidence>
<sequence length="477" mass="54267">MPASEVNIIVYTPTVLQAWNVELQANKQQVNERTAEIVVQEQRLTTLQNSLGQKDRDIRWSQTQLEMMRMQDMMYARKSFRHPSYYYDPYEAHLISELDRLYTERRQIVMDMESYKTAKTIAQSQRKKLKGRGTWLTTHILAAESFLETLQNNPSRLVYELKDKLLNAIDDYEEKHFIGLSPQVRISLWQIRQGFERLVIDTPDVREQRINYLRLCGFLGYIETQVRQENKEEHFLNCLVTVINSTHVRSQDDLPEQLKTENNARAWFEAVQNQYPLIFANSEHDILNTERSIFQQAMTFLLHANLSQQTEMQRKIIQAAQTLQVEIEGKAQRNEAIDFHFYTRIATNLINVYNNPGDMRAAKRLGDMADYATGAASLSKKVLGSLLVVVGTLLIGVSTAAFVTSLGSSALLSAWGLAIGLSLLQMQIAGGIAFSLTTATGAGLTFWGSSKINAGMRQGFSQELNEVQEIVQAAITL</sequence>
<proteinExistence type="predicted"/>
<keyword evidence="1" id="KW-0812">Transmembrane</keyword>
<dbReference type="OrthoDB" id="5651547at2"/>
<keyword evidence="3" id="KW-1185">Reference proteome</keyword>